<keyword evidence="15" id="KW-1185">Reference proteome</keyword>
<dbReference type="OrthoDB" id="3886670at2759"/>
<reference evidence="14 15" key="1">
    <citation type="submission" date="2017-06" db="EMBL/GenBank/DDBJ databases">
        <title>Draft genome sequence of a variant of Elsinoe murrayae.</title>
        <authorList>
            <person name="Cheng Q."/>
        </authorList>
    </citation>
    <scope>NUCLEOTIDE SEQUENCE [LARGE SCALE GENOMIC DNA]</scope>
    <source>
        <strain evidence="14 15">CQ-2017a</strain>
    </source>
</reference>
<feature type="transmembrane region" description="Helical" evidence="11">
    <location>
        <begin position="350"/>
        <end position="371"/>
    </location>
</feature>
<evidence type="ECO:0000256" key="2">
    <source>
        <dbReference type="ARBA" id="ARBA00010473"/>
    </source>
</evidence>
<organism evidence="14 15">
    <name type="scientific">Sphaceloma murrayae</name>
    <dbReference type="NCBI Taxonomy" id="2082308"/>
    <lineage>
        <taxon>Eukaryota</taxon>
        <taxon>Fungi</taxon>
        <taxon>Dikarya</taxon>
        <taxon>Ascomycota</taxon>
        <taxon>Pezizomycotina</taxon>
        <taxon>Dothideomycetes</taxon>
        <taxon>Dothideomycetidae</taxon>
        <taxon>Myriangiales</taxon>
        <taxon>Elsinoaceae</taxon>
        <taxon>Sphaceloma</taxon>
    </lineage>
</organism>
<evidence type="ECO:0000256" key="6">
    <source>
        <dbReference type="ARBA" id="ARBA00022824"/>
    </source>
</evidence>
<evidence type="ECO:0000256" key="9">
    <source>
        <dbReference type="ARBA" id="ARBA00023180"/>
    </source>
</evidence>
<keyword evidence="4 11" id="KW-0812">Transmembrane</keyword>
<keyword evidence="3 11" id="KW-0415">Karyogamy</keyword>
<dbReference type="PANTHER" id="PTHR28012:SF1">
    <property type="entry name" value="NUCLEAR FUSION PROTEIN KAR5"/>
    <property type="match status" value="1"/>
</dbReference>
<keyword evidence="7 11" id="KW-1133">Transmembrane helix</keyword>
<comment type="function">
    <text evidence="1 11">Required for nuclear membrane fusion during karyogamy.</text>
</comment>
<feature type="signal peptide" evidence="13">
    <location>
        <begin position="1"/>
        <end position="21"/>
    </location>
</feature>
<accession>A0A2K1QIG6</accession>
<dbReference type="PANTHER" id="PTHR28012">
    <property type="entry name" value="NUCLEAR FUSION PROTEIN KAR5"/>
    <property type="match status" value="1"/>
</dbReference>
<evidence type="ECO:0000256" key="1">
    <source>
        <dbReference type="ARBA" id="ARBA00003389"/>
    </source>
</evidence>
<evidence type="ECO:0000256" key="10">
    <source>
        <dbReference type="ARBA" id="ARBA00023242"/>
    </source>
</evidence>
<evidence type="ECO:0000313" key="15">
    <source>
        <dbReference type="Proteomes" id="UP000243797"/>
    </source>
</evidence>
<dbReference type="Proteomes" id="UP000243797">
    <property type="component" value="Unassembled WGS sequence"/>
</dbReference>
<dbReference type="InterPro" id="IPR007292">
    <property type="entry name" value="Nuclear_fusion_Kar5"/>
</dbReference>
<keyword evidence="10 11" id="KW-0539">Nucleus</keyword>
<dbReference type="GO" id="GO:0048288">
    <property type="term" value="P:nuclear membrane fusion involved in karyogamy"/>
    <property type="evidence" value="ECO:0007669"/>
    <property type="project" value="UniProtKB-UniRule"/>
</dbReference>
<keyword evidence="5 11" id="KW-0732">Signal</keyword>
<evidence type="ECO:0000256" key="4">
    <source>
        <dbReference type="ARBA" id="ARBA00022692"/>
    </source>
</evidence>
<keyword evidence="6 11" id="KW-0256">Endoplasmic reticulum</keyword>
<proteinExistence type="inferred from homology"/>
<evidence type="ECO:0000256" key="11">
    <source>
        <dbReference type="RuleBase" id="RU368082"/>
    </source>
</evidence>
<dbReference type="STRING" id="2082308.A0A2K1QIG6"/>
<sequence length="526" mass="56536">MASMLIKLAVMLIGLLALAASSSLPLSLGSSSRPALEVLQGFEYLPTCAKVATAQLITTCDVIENASNIFFETLHKTYAARLAICEVAEGGLPIPAACAKFIPTPETVSKIAMQGSMLGGLHDSHTTYPKYDAQTAADTVKCTKALGGASQYWTSYSNNLQNAAHICQAKQNEMATEQFMHSAKLAYEMTTQSQELNAHLEQAIKDARESTLKQQNSFATVFNEVATSGKEVLGIASVVMSTAVQLGNFTSSLIAAVSAVASLNGYVDNLKEQLRDVDLDMAFIRDDLEITARRAREADAQFQAAFSNVNDSLSAMNDSIADIPQQLNVAITHAVSSFSEDIFIKVASLIFRYAFAPGFVIITVFFLYKAYGPVSYCIRLYQRLTGNDTTSTPQGMPRRVRRTFKRSWITNAVTISGPAPITGISSRRHSARAVSPLQPAPGRGSVSADTSAVSDADVPVPSVEHDIFDLVDHPLPHGQSQALATMPASSESDVQGCMPDVPAETRFSPRMTMAGRLRGFTAPARV</sequence>
<keyword evidence="8 11" id="KW-0472">Membrane</keyword>
<evidence type="ECO:0000256" key="8">
    <source>
        <dbReference type="ARBA" id="ARBA00023136"/>
    </source>
</evidence>
<dbReference type="InParanoid" id="A0A2K1QIG6"/>
<comment type="caution">
    <text evidence="14">The sequence shown here is derived from an EMBL/GenBank/DDBJ whole genome shotgun (WGS) entry which is preliminary data.</text>
</comment>
<dbReference type="GO" id="GO:0000742">
    <property type="term" value="P:karyogamy involved in conjugation with cellular fusion"/>
    <property type="evidence" value="ECO:0007669"/>
    <property type="project" value="UniProtKB-UniRule"/>
</dbReference>
<feature type="chain" id="PRO_5014368094" evidence="13">
    <location>
        <begin position="22"/>
        <end position="526"/>
    </location>
</feature>
<evidence type="ECO:0000256" key="7">
    <source>
        <dbReference type="ARBA" id="ARBA00022989"/>
    </source>
</evidence>
<dbReference type="Pfam" id="PF04163">
    <property type="entry name" value="Tht1"/>
    <property type="match status" value="1"/>
</dbReference>
<evidence type="ECO:0000256" key="13">
    <source>
        <dbReference type="SAM" id="SignalP"/>
    </source>
</evidence>
<dbReference type="GO" id="GO:0005789">
    <property type="term" value="C:endoplasmic reticulum membrane"/>
    <property type="evidence" value="ECO:0007669"/>
    <property type="project" value="UniProtKB-SubCell"/>
</dbReference>
<dbReference type="EMBL" id="NKHZ01000081">
    <property type="protein sequence ID" value="PNS14946.1"/>
    <property type="molecule type" value="Genomic_DNA"/>
</dbReference>
<dbReference type="GO" id="GO:0031965">
    <property type="term" value="C:nuclear membrane"/>
    <property type="evidence" value="ECO:0007669"/>
    <property type="project" value="UniProtKB-SubCell"/>
</dbReference>
<protein>
    <submittedName>
        <fullName evidence="14">Uncharacterized protein</fullName>
    </submittedName>
</protein>
<evidence type="ECO:0000313" key="14">
    <source>
        <dbReference type="EMBL" id="PNS14946.1"/>
    </source>
</evidence>
<keyword evidence="9" id="KW-0325">Glycoprotein</keyword>
<comment type="similarity">
    <text evidence="2 11">Belongs to the KAR5 family.</text>
</comment>
<evidence type="ECO:0000256" key="5">
    <source>
        <dbReference type="ARBA" id="ARBA00022729"/>
    </source>
</evidence>
<feature type="region of interest" description="Disordered" evidence="12">
    <location>
        <begin position="422"/>
        <end position="451"/>
    </location>
</feature>
<evidence type="ECO:0000256" key="12">
    <source>
        <dbReference type="SAM" id="MobiDB-lite"/>
    </source>
</evidence>
<gene>
    <name evidence="14" type="ORF">CAC42_2175</name>
</gene>
<dbReference type="AlphaFoldDB" id="A0A2K1QIG6"/>
<name>A0A2K1QIG6_9PEZI</name>
<comment type="subcellular location">
    <subcellularLocation>
        <location evidence="11">Endoplasmic reticulum membrane</location>
    </subcellularLocation>
    <subcellularLocation>
        <location evidence="11">Nucleus membrane</location>
    </subcellularLocation>
</comment>
<evidence type="ECO:0000256" key="3">
    <source>
        <dbReference type="ARBA" id="ARBA00022459"/>
    </source>
</evidence>